<dbReference type="PIRSF" id="PIRSF014899">
    <property type="entry name" value="UCP014899"/>
    <property type="match status" value="1"/>
</dbReference>
<dbReference type="Pfam" id="PF10021">
    <property type="entry name" value="PARG_cat_microb"/>
    <property type="match status" value="1"/>
</dbReference>
<evidence type="ECO:0000313" key="2">
    <source>
        <dbReference type="EMBL" id="CAE7467504.1"/>
    </source>
</evidence>
<feature type="domain" description="Microbial-type PARG catalytic" evidence="1">
    <location>
        <begin position="23"/>
        <end position="164"/>
    </location>
</feature>
<sequence length="301" mass="31854">ALTKRVTEAGGFQLGSTIVPLCHVHELVAGTKLFSPSLSMGAVWPKLGASGGHATKLFVKRGTVLDVAVEEALRGQKVVAVNAASAYHAGGGFQTGGRHALEEAMCIQSTLYASLAKGVELAEQAKIRVPPWVQPPKRPKDGQDWVSHLPDDGALLSPAVEVFRSGTNNGYAFQEKAVCLEAVVSVAMPNCNAKMSDSPVDAHPDQEKYAEQLADKWRAVMAAASSRPDANVLVVPDAGCGVFFNPPEKVGQSFGKVLRDEFSGRFEGVVIAFPGGKAGEAFAAAAVEVFEEFETLKPQRL</sequence>
<dbReference type="Proteomes" id="UP000601435">
    <property type="component" value="Unassembled WGS sequence"/>
</dbReference>
<protein>
    <recommendedName>
        <fullName evidence="1">Microbial-type PARG catalytic domain-containing protein</fullName>
    </recommendedName>
</protein>
<dbReference type="InterPro" id="IPR019261">
    <property type="entry name" value="PARG_cat_microbial"/>
</dbReference>
<dbReference type="InterPro" id="IPR012664">
    <property type="entry name" value="CHP02452"/>
</dbReference>
<dbReference type="OrthoDB" id="9985428at2759"/>
<proteinExistence type="predicted"/>
<evidence type="ECO:0000313" key="3">
    <source>
        <dbReference type="Proteomes" id="UP000601435"/>
    </source>
</evidence>
<organism evidence="2 3">
    <name type="scientific">Symbiodinium necroappetens</name>
    <dbReference type="NCBI Taxonomy" id="1628268"/>
    <lineage>
        <taxon>Eukaryota</taxon>
        <taxon>Sar</taxon>
        <taxon>Alveolata</taxon>
        <taxon>Dinophyceae</taxon>
        <taxon>Suessiales</taxon>
        <taxon>Symbiodiniaceae</taxon>
        <taxon>Symbiodinium</taxon>
    </lineage>
</organism>
<dbReference type="Gene3D" id="3.40.220.10">
    <property type="entry name" value="Leucine Aminopeptidase, subunit E, domain 1"/>
    <property type="match status" value="1"/>
</dbReference>
<dbReference type="PANTHER" id="PTHR35596">
    <property type="entry name" value="DUF2263 DOMAIN-CONTAINING PROTEIN"/>
    <property type="match status" value="1"/>
</dbReference>
<dbReference type="EMBL" id="CAJNJA010020955">
    <property type="protein sequence ID" value="CAE7467504.1"/>
    <property type="molecule type" value="Genomic_DNA"/>
</dbReference>
<feature type="non-terminal residue" evidence="2">
    <location>
        <position position="1"/>
    </location>
</feature>
<dbReference type="InterPro" id="IPR043472">
    <property type="entry name" value="Macro_dom-like"/>
</dbReference>
<keyword evidence="3" id="KW-1185">Reference proteome</keyword>
<reference evidence="2" key="1">
    <citation type="submission" date="2021-02" db="EMBL/GenBank/DDBJ databases">
        <authorList>
            <person name="Dougan E. K."/>
            <person name="Rhodes N."/>
            <person name="Thang M."/>
            <person name="Chan C."/>
        </authorList>
    </citation>
    <scope>NUCLEOTIDE SEQUENCE</scope>
</reference>
<dbReference type="PANTHER" id="PTHR35596:SF1">
    <property type="entry name" value="MICROBIAL-TYPE PARG CATALYTIC DOMAIN-CONTAINING PROTEIN"/>
    <property type="match status" value="1"/>
</dbReference>
<dbReference type="AlphaFoldDB" id="A0A812S7P8"/>
<evidence type="ECO:0000259" key="1">
    <source>
        <dbReference type="Pfam" id="PF10021"/>
    </source>
</evidence>
<accession>A0A812S7P8</accession>
<comment type="caution">
    <text evidence="2">The sequence shown here is derived from an EMBL/GenBank/DDBJ whole genome shotgun (WGS) entry which is preliminary data.</text>
</comment>
<name>A0A812S7P8_9DINO</name>
<gene>
    <name evidence="2" type="ORF">SNEC2469_LOCUS13140</name>
</gene>